<feature type="domain" description="mRNA capping enzyme adenylation" evidence="1">
    <location>
        <begin position="48"/>
        <end position="211"/>
    </location>
</feature>
<organism evidence="2">
    <name type="scientific">viral metagenome</name>
    <dbReference type="NCBI Taxonomy" id="1070528"/>
    <lineage>
        <taxon>unclassified sequences</taxon>
        <taxon>metagenomes</taxon>
        <taxon>organismal metagenomes</taxon>
    </lineage>
</organism>
<dbReference type="EMBL" id="MN739574">
    <property type="protein sequence ID" value="QHT13526.1"/>
    <property type="molecule type" value="Genomic_DNA"/>
</dbReference>
<sequence>MGKKINIGNSEGILLMDSEADLKNKIVDYLYNTLNLSKFRYIMLDNIQKLKSLQENEHYVSPNYKGLNYFLIFTTIMGKSYSILVNRKKLSYHRNQVDMKTISIVKIFVNTNTNLYTGTIFDGKIVQRDNKYIFLIHDCFCLLGKKILDMPMPSKMQHLNDIINSNLTETACDNFIFKLNKLYNYSDLPELIKKIIPSSSISSNGIIFYPKISGISILHIEKKIEKIGITSSQNEKIEIRSYDLIYNFINFLESRTYSYEKENKQKELYIGKTDIPDVYNVYNKKDEPKVGIAHIPNLKISHYCAKNIGSELVKMVCVYYAKFDKWIPLVRTN</sequence>
<proteinExistence type="predicted"/>
<dbReference type="SUPFAM" id="SSF56091">
    <property type="entry name" value="DNA ligase/mRNA capping enzyme, catalytic domain"/>
    <property type="match status" value="1"/>
</dbReference>
<reference evidence="2" key="1">
    <citation type="journal article" date="2020" name="Nature">
        <title>Giant virus diversity and host interactions through global metagenomics.</title>
        <authorList>
            <person name="Schulz F."/>
            <person name="Roux S."/>
            <person name="Paez-Espino D."/>
            <person name="Jungbluth S."/>
            <person name="Walsh D.A."/>
            <person name="Denef V.J."/>
            <person name="McMahon K.D."/>
            <person name="Konstantinidis K.T."/>
            <person name="Eloe-Fadrosh E.A."/>
            <person name="Kyrpides N.C."/>
            <person name="Woyke T."/>
        </authorList>
    </citation>
    <scope>NUCLEOTIDE SEQUENCE</scope>
    <source>
        <strain evidence="2">GVMAG-M-3300023174-131</strain>
    </source>
</reference>
<dbReference type="GO" id="GO:0006370">
    <property type="term" value="P:7-methylguanosine mRNA capping"/>
    <property type="evidence" value="ECO:0007669"/>
    <property type="project" value="InterPro"/>
</dbReference>
<protein>
    <recommendedName>
        <fullName evidence="1">mRNA capping enzyme adenylation domain-containing protein</fullName>
    </recommendedName>
</protein>
<dbReference type="Gene3D" id="3.30.470.30">
    <property type="entry name" value="DNA ligase/mRNA capping enzyme"/>
    <property type="match status" value="1"/>
</dbReference>
<dbReference type="AlphaFoldDB" id="A0A6C0D8Y7"/>
<dbReference type="GO" id="GO:0005524">
    <property type="term" value="F:ATP binding"/>
    <property type="evidence" value="ECO:0007669"/>
    <property type="project" value="InterPro"/>
</dbReference>
<name>A0A6C0D8Y7_9ZZZZ</name>
<evidence type="ECO:0000259" key="1">
    <source>
        <dbReference type="Pfam" id="PF01331"/>
    </source>
</evidence>
<accession>A0A6C0D8Y7</accession>
<dbReference type="InterPro" id="IPR001339">
    <property type="entry name" value="mRNA_cap_enzyme_adenylation"/>
</dbReference>
<evidence type="ECO:0000313" key="2">
    <source>
        <dbReference type="EMBL" id="QHT13526.1"/>
    </source>
</evidence>
<dbReference type="Pfam" id="PF01331">
    <property type="entry name" value="mRNA_cap_enzyme"/>
    <property type="match status" value="1"/>
</dbReference>
<dbReference type="GO" id="GO:0004484">
    <property type="term" value="F:mRNA guanylyltransferase activity"/>
    <property type="evidence" value="ECO:0007669"/>
    <property type="project" value="InterPro"/>
</dbReference>